<name>A0A853ICR2_9GAMM</name>
<dbReference type="Proteomes" id="UP000569732">
    <property type="component" value="Unassembled WGS sequence"/>
</dbReference>
<dbReference type="GO" id="GO:0043571">
    <property type="term" value="P:maintenance of CRISPR repeat elements"/>
    <property type="evidence" value="ECO:0007669"/>
    <property type="project" value="InterPro"/>
</dbReference>
<dbReference type="RefSeq" id="WP_180569876.1">
    <property type="nucleotide sequence ID" value="NZ_JACCKB010000030.1"/>
</dbReference>
<evidence type="ECO:0000313" key="2">
    <source>
        <dbReference type="Proteomes" id="UP000569732"/>
    </source>
</evidence>
<dbReference type="Gene3D" id="3.30.70.2540">
    <property type="entry name" value="CRISPR-associated endoribonuclease Cas6/Csy4"/>
    <property type="match status" value="1"/>
</dbReference>
<organism evidence="1 2">
    <name type="scientific">Spartinivicinus marinus</name>
    <dbReference type="NCBI Taxonomy" id="2994442"/>
    <lineage>
        <taxon>Bacteria</taxon>
        <taxon>Pseudomonadati</taxon>
        <taxon>Pseudomonadota</taxon>
        <taxon>Gammaproteobacteria</taxon>
        <taxon>Oceanospirillales</taxon>
        <taxon>Zooshikellaceae</taxon>
        <taxon>Spartinivicinus</taxon>
    </lineage>
</organism>
<dbReference type="NCBIfam" id="TIGR02563">
    <property type="entry name" value="cas_Csy4"/>
    <property type="match status" value="1"/>
</dbReference>
<dbReference type="GO" id="GO:0004519">
    <property type="term" value="F:endonuclease activity"/>
    <property type="evidence" value="ECO:0007669"/>
    <property type="project" value="InterPro"/>
</dbReference>
<dbReference type="AlphaFoldDB" id="A0A853ICR2"/>
<dbReference type="EMBL" id="JACCKB010000030">
    <property type="protein sequence ID" value="NYZ67854.1"/>
    <property type="molecule type" value="Genomic_DNA"/>
</dbReference>
<protein>
    <submittedName>
        <fullName evidence="1">Type I-F CRISPR-associated endoribonuclease Cas6/Csy4</fullName>
    </submittedName>
</protein>
<evidence type="ECO:0000313" key="1">
    <source>
        <dbReference type="EMBL" id="NYZ67854.1"/>
    </source>
</evidence>
<sequence>MQLSHYVDVDIITPANETGWMMGKVMRQLHGYLSANEINTIGVAFPELKNNHPGNQLRIFGDQTALARLIKGSNLLFLQESGGIKLIQCLNTPEVNTFVSYRRSQRADRGSPKGLKKGQERFIQYLKNKGIEPDQTILKARAHRWHKEYQAERAFLSIGSKSTGQQFQLCIQQTLSSKPTEGYFSSYGLSKSGTTLPYF</sequence>
<accession>A0A853ICR2</accession>
<dbReference type="InterPro" id="IPR013396">
    <property type="entry name" value="CRISPR-assoc_prot_Csy4"/>
</dbReference>
<dbReference type="Pfam" id="PF09618">
    <property type="entry name" value="Cas_Csy4"/>
    <property type="match status" value="1"/>
</dbReference>
<comment type="caution">
    <text evidence="1">The sequence shown here is derived from an EMBL/GenBank/DDBJ whole genome shotgun (WGS) entry which is preliminary data.</text>
</comment>
<proteinExistence type="predicted"/>
<reference evidence="1 2" key="1">
    <citation type="submission" date="2020-07" db="EMBL/GenBank/DDBJ databases">
        <title>Endozoicomonas sp. nov., isolated from sediment.</title>
        <authorList>
            <person name="Gu T."/>
        </authorList>
    </citation>
    <scope>NUCLEOTIDE SEQUENCE [LARGE SCALE GENOMIC DNA]</scope>
    <source>
        <strain evidence="1 2">SM1973</strain>
    </source>
</reference>
<dbReference type="InterPro" id="IPR042564">
    <property type="entry name" value="CRISPR-Cas6/Csy4_sf"/>
</dbReference>
<gene>
    <name evidence="1" type="primary">cas6f</name>
    <name evidence="1" type="ORF">H0A36_17710</name>
</gene>
<keyword evidence="2" id="KW-1185">Reference proteome</keyword>